<reference evidence="2" key="1">
    <citation type="submission" date="2014-07" db="EMBL/GenBank/DDBJ databases">
        <title>Identification of a novel salt tolerance gene in wild soybean by whole-genome sequencing.</title>
        <authorList>
            <person name="Lam H.-M."/>
            <person name="Qi X."/>
            <person name="Li M.-W."/>
            <person name="Liu X."/>
            <person name="Xie M."/>
            <person name="Ni M."/>
            <person name="Xu X."/>
        </authorList>
    </citation>
    <scope>NUCLEOTIDE SEQUENCE [LARGE SCALE GENOMIC DNA]</scope>
    <source>
        <tissue evidence="2">Root</tissue>
    </source>
</reference>
<dbReference type="AlphaFoldDB" id="A0A0B2SFQ1"/>
<dbReference type="GO" id="GO:0003676">
    <property type="term" value="F:nucleic acid binding"/>
    <property type="evidence" value="ECO:0007669"/>
    <property type="project" value="InterPro"/>
</dbReference>
<dbReference type="GO" id="GO:0004523">
    <property type="term" value="F:RNA-DNA hybrid ribonuclease activity"/>
    <property type="evidence" value="ECO:0007669"/>
    <property type="project" value="InterPro"/>
</dbReference>
<evidence type="ECO:0000313" key="2">
    <source>
        <dbReference type="EMBL" id="KHN43835.1"/>
    </source>
</evidence>
<proteinExistence type="predicted"/>
<feature type="domain" description="RNase H type-1" evidence="1">
    <location>
        <begin position="122"/>
        <end position="205"/>
    </location>
</feature>
<dbReference type="Pfam" id="PF13456">
    <property type="entry name" value="RVT_3"/>
    <property type="match status" value="1"/>
</dbReference>
<dbReference type="EMBL" id="KN643612">
    <property type="protein sequence ID" value="KHN43835.1"/>
    <property type="molecule type" value="Genomic_DNA"/>
</dbReference>
<dbReference type="InterPro" id="IPR052929">
    <property type="entry name" value="RNase_H-like_EbsB-rel"/>
</dbReference>
<evidence type="ECO:0000259" key="1">
    <source>
        <dbReference type="Pfam" id="PF13456"/>
    </source>
</evidence>
<sequence length="206" mass="23103">MSYPLSSLLQVWTCSNTWHHVSPIIADAESLNDCIFSLLRTLDGDQIANVASVLWCLWQRRNDNVWNNVEKPPQLSLNMATGYIRQSQVACKHFHSSTTTRALPNNTIPRWMKPELGFIKCNVDASISSEARQFMLGGCICNSNGEFMLARTSFSHGNIPAAEAEASSFLAAAHWVSQMGLTHVIFKLDCTQLYDSLRSNRHKNSK</sequence>
<dbReference type="InterPro" id="IPR002156">
    <property type="entry name" value="RNaseH_domain"/>
</dbReference>
<protein>
    <recommendedName>
        <fullName evidence="1">RNase H type-1 domain-containing protein</fullName>
    </recommendedName>
</protein>
<accession>A0A0B2SFQ1</accession>
<organism evidence="2">
    <name type="scientific">Glycine soja</name>
    <name type="common">Wild soybean</name>
    <dbReference type="NCBI Taxonomy" id="3848"/>
    <lineage>
        <taxon>Eukaryota</taxon>
        <taxon>Viridiplantae</taxon>
        <taxon>Streptophyta</taxon>
        <taxon>Embryophyta</taxon>
        <taxon>Tracheophyta</taxon>
        <taxon>Spermatophyta</taxon>
        <taxon>Magnoliopsida</taxon>
        <taxon>eudicotyledons</taxon>
        <taxon>Gunneridae</taxon>
        <taxon>Pentapetalae</taxon>
        <taxon>rosids</taxon>
        <taxon>fabids</taxon>
        <taxon>Fabales</taxon>
        <taxon>Fabaceae</taxon>
        <taxon>Papilionoideae</taxon>
        <taxon>50 kb inversion clade</taxon>
        <taxon>NPAAA clade</taxon>
        <taxon>indigoferoid/millettioid clade</taxon>
        <taxon>Phaseoleae</taxon>
        <taxon>Glycine</taxon>
        <taxon>Glycine subgen. Soja</taxon>
    </lineage>
</organism>
<dbReference type="Proteomes" id="UP000053555">
    <property type="component" value="Unassembled WGS sequence"/>
</dbReference>
<dbReference type="PANTHER" id="PTHR47074:SF48">
    <property type="entry name" value="POLYNUCLEOTIDYL TRANSFERASE, RIBONUCLEASE H-LIKE SUPERFAMILY PROTEIN"/>
    <property type="match status" value="1"/>
</dbReference>
<gene>
    <name evidence="2" type="ORF">glysoja_039082</name>
</gene>
<name>A0A0B2SFQ1_GLYSO</name>
<dbReference type="PANTHER" id="PTHR47074">
    <property type="entry name" value="BNAC02G40300D PROTEIN"/>
    <property type="match status" value="1"/>
</dbReference>